<dbReference type="AlphaFoldDB" id="A0A2I1PE43"/>
<sequence length="153" mass="17300">MSASRRMPVEAAAVWAVLSDPARHQDTEPTNWVRDAIEPEPLTRVGQVFGMNMAFPQNGEPYVMHNRVIALEPERVIAWAPGMLRDGHLSEDTWWTWRYELEPVDQAGGLATEVTLTYDWTDTPDWFREEVPLPAFGVDYLAESLASLEEAAS</sequence>
<comment type="caution">
    <text evidence="1">The sequence shown here is derived from an EMBL/GenBank/DDBJ whole genome shotgun (WGS) entry which is preliminary data.</text>
</comment>
<dbReference type="Gene3D" id="3.30.530.20">
    <property type="match status" value="1"/>
</dbReference>
<evidence type="ECO:0000313" key="1">
    <source>
        <dbReference type="EMBL" id="PKZ42890.1"/>
    </source>
</evidence>
<dbReference type="OrthoDB" id="6624781at2"/>
<dbReference type="EMBL" id="PKIZ01000001">
    <property type="protein sequence ID" value="PKZ42890.1"/>
    <property type="molecule type" value="Genomic_DNA"/>
</dbReference>
<proteinExistence type="predicted"/>
<dbReference type="SUPFAM" id="SSF55961">
    <property type="entry name" value="Bet v1-like"/>
    <property type="match status" value="1"/>
</dbReference>
<dbReference type="Proteomes" id="UP000234206">
    <property type="component" value="Unassembled WGS sequence"/>
</dbReference>
<protein>
    <submittedName>
        <fullName evidence="1">ATPase</fullName>
    </submittedName>
</protein>
<evidence type="ECO:0000313" key="2">
    <source>
        <dbReference type="Proteomes" id="UP000234206"/>
    </source>
</evidence>
<dbReference type="InterPro" id="IPR023393">
    <property type="entry name" value="START-like_dom_sf"/>
</dbReference>
<accession>A0A2I1PE43</accession>
<keyword evidence="2" id="KW-1185">Reference proteome</keyword>
<organism evidence="1 2">
    <name type="scientific">Kytococcus schroeteri</name>
    <dbReference type="NCBI Taxonomy" id="138300"/>
    <lineage>
        <taxon>Bacteria</taxon>
        <taxon>Bacillati</taxon>
        <taxon>Actinomycetota</taxon>
        <taxon>Actinomycetes</taxon>
        <taxon>Micrococcales</taxon>
        <taxon>Kytococcaceae</taxon>
        <taxon>Kytococcus</taxon>
    </lineage>
</organism>
<name>A0A2I1PE43_9MICO</name>
<reference evidence="1 2" key="1">
    <citation type="submission" date="2017-12" db="EMBL/GenBank/DDBJ databases">
        <title>Phylogenetic diversity of female urinary microbiome.</title>
        <authorList>
            <person name="Thomas-White K."/>
            <person name="Wolfe A.J."/>
        </authorList>
    </citation>
    <scope>NUCLEOTIDE SEQUENCE [LARGE SCALE GENOMIC DNA]</scope>
    <source>
        <strain evidence="1 2">UMB1298</strain>
    </source>
</reference>
<gene>
    <name evidence="1" type="ORF">CYJ76_00600</name>
</gene>